<dbReference type="GO" id="GO:0005829">
    <property type="term" value="C:cytosol"/>
    <property type="evidence" value="ECO:0007669"/>
    <property type="project" value="TreeGrafter"/>
</dbReference>
<keyword evidence="6" id="KW-0378">Hydrolase</keyword>
<name>A0A5M6IQ20_9PROT</name>
<organism evidence="6 7">
    <name type="scientific">Rhodovastum atsumiense</name>
    <dbReference type="NCBI Taxonomy" id="504468"/>
    <lineage>
        <taxon>Bacteria</taxon>
        <taxon>Pseudomonadati</taxon>
        <taxon>Pseudomonadota</taxon>
        <taxon>Alphaproteobacteria</taxon>
        <taxon>Acetobacterales</taxon>
        <taxon>Acetobacteraceae</taxon>
        <taxon>Rhodovastum</taxon>
    </lineage>
</organism>
<evidence type="ECO:0000256" key="3">
    <source>
        <dbReference type="ARBA" id="ARBA00055068"/>
    </source>
</evidence>
<dbReference type="EC" id="3.5.1.94" evidence="5"/>
<dbReference type="OrthoDB" id="9813383at2"/>
<evidence type="ECO:0000313" key="6">
    <source>
        <dbReference type="EMBL" id="KAA5610370.1"/>
    </source>
</evidence>
<evidence type="ECO:0000313" key="7">
    <source>
        <dbReference type="Proteomes" id="UP000325255"/>
    </source>
</evidence>
<comment type="caution">
    <text evidence="6">The sequence shown here is derived from an EMBL/GenBank/DDBJ whole genome shotgun (WGS) entry which is preliminary data.</text>
</comment>
<evidence type="ECO:0000256" key="5">
    <source>
        <dbReference type="ARBA" id="ARBA00066788"/>
    </source>
</evidence>
<dbReference type="CDD" id="cd01745">
    <property type="entry name" value="GATase1_2"/>
    <property type="match status" value="1"/>
</dbReference>
<evidence type="ECO:0000256" key="2">
    <source>
        <dbReference type="ARBA" id="ARBA00052718"/>
    </source>
</evidence>
<gene>
    <name evidence="6" type="ORF">F1189_19900</name>
</gene>
<proteinExistence type="inferred from homology"/>
<dbReference type="GO" id="GO:0033969">
    <property type="term" value="F:gamma-glutamyl-gamma-aminobutyrate hydrolase activity"/>
    <property type="evidence" value="ECO:0007669"/>
    <property type="project" value="UniProtKB-EC"/>
</dbReference>
<dbReference type="Pfam" id="PF07722">
    <property type="entry name" value="Peptidase_C26"/>
    <property type="match status" value="1"/>
</dbReference>
<dbReference type="AlphaFoldDB" id="A0A5M6IQ20"/>
<dbReference type="SUPFAM" id="SSF52317">
    <property type="entry name" value="Class I glutamine amidotransferase-like"/>
    <property type="match status" value="1"/>
</dbReference>
<comment type="pathway">
    <text evidence="4">Amine and polyamine degradation; putrescine degradation; 4-aminobutanoate from putrescine: step 4/4.</text>
</comment>
<dbReference type="Gene3D" id="3.40.50.880">
    <property type="match status" value="1"/>
</dbReference>
<dbReference type="GO" id="GO:0006598">
    <property type="term" value="P:polyamine catabolic process"/>
    <property type="evidence" value="ECO:0007669"/>
    <property type="project" value="TreeGrafter"/>
</dbReference>
<dbReference type="PANTHER" id="PTHR43235:SF1">
    <property type="entry name" value="GLUTAMINE AMIDOTRANSFERASE PB2B2.05-RELATED"/>
    <property type="match status" value="1"/>
</dbReference>
<dbReference type="RefSeq" id="WP_150042616.1">
    <property type="nucleotide sequence ID" value="NZ_OW485601.1"/>
</dbReference>
<sequence length="247" mass="26302">MSLIVGIPACCKEISGSIQHATPSRYGAALVGGAGAHPVLLPPVGEGLVTVLDRLDGLLLSGSPSNVEPRLYGVSHSLTPDRHDPQRDATTLPLIRAALARGLPVLAICRGIQELNVALGGTLHQQVQDLPGRMDHRGGPGTPEQRYRPKHKVLLSGQLALMLGKTETMVNSLHEQALDRPGEGVAVEALAEDGTIEAVRVTGVPGWAYGLQWHPEWQFAENEDSLAIFRAFGEACRAYAAGWRKAA</sequence>
<comment type="function">
    <text evidence="3">Involved in the breakdown of putrescine via hydrolysis of the gamma-glutamyl linkage of gamma-glutamyl-gamma-aminobutyrate.</text>
</comment>
<dbReference type="PROSITE" id="PS51273">
    <property type="entry name" value="GATASE_TYPE_1"/>
    <property type="match status" value="1"/>
</dbReference>
<dbReference type="Proteomes" id="UP000325255">
    <property type="component" value="Unassembled WGS sequence"/>
</dbReference>
<evidence type="ECO:0000256" key="4">
    <source>
        <dbReference type="ARBA" id="ARBA00060634"/>
    </source>
</evidence>
<comment type="catalytic activity">
    <reaction evidence="2">
        <text>4-(gamma-L-glutamylamino)butanoate + H2O = 4-aminobutanoate + L-glutamate</text>
        <dbReference type="Rhea" id="RHEA:19737"/>
        <dbReference type="ChEBI" id="CHEBI:15377"/>
        <dbReference type="ChEBI" id="CHEBI:29985"/>
        <dbReference type="ChEBI" id="CHEBI:58800"/>
        <dbReference type="ChEBI" id="CHEBI:59888"/>
        <dbReference type="EC" id="3.5.1.94"/>
    </reaction>
</comment>
<dbReference type="InterPro" id="IPR044668">
    <property type="entry name" value="PuuD-like"/>
</dbReference>
<dbReference type="FunFam" id="3.40.50.880:FF:000030">
    <property type="entry name" value="Gamma-glutamyl-gamma-aminobutyrate hydrolase PuuD"/>
    <property type="match status" value="1"/>
</dbReference>
<accession>A0A5M6IQ20</accession>
<dbReference type="PANTHER" id="PTHR43235">
    <property type="entry name" value="GLUTAMINE AMIDOTRANSFERASE PB2B2.05-RELATED"/>
    <property type="match status" value="1"/>
</dbReference>
<reference evidence="6 7" key="1">
    <citation type="submission" date="2019-09" db="EMBL/GenBank/DDBJ databases">
        <title>Genome sequence of Rhodovastum atsumiense, a diverse member of the Acetobacteraceae family of non-sulfur purple photosynthetic bacteria.</title>
        <authorList>
            <person name="Meyer T."/>
            <person name="Kyndt J."/>
        </authorList>
    </citation>
    <scope>NUCLEOTIDE SEQUENCE [LARGE SCALE GENOMIC DNA]</scope>
    <source>
        <strain evidence="6 7">DSM 21279</strain>
    </source>
</reference>
<evidence type="ECO:0000256" key="1">
    <source>
        <dbReference type="ARBA" id="ARBA00011083"/>
    </source>
</evidence>
<dbReference type="InterPro" id="IPR011697">
    <property type="entry name" value="Peptidase_C26"/>
</dbReference>
<keyword evidence="7" id="KW-1185">Reference proteome</keyword>
<dbReference type="EMBL" id="VWPK01000034">
    <property type="protein sequence ID" value="KAA5610370.1"/>
    <property type="molecule type" value="Genomic_DNA"/>
</dbReference>
<comment type="similarity">
    <text evidence="1">Belongs to the peptidase C26 family.</text>
</comment>
<protein>
    <recommendedName>
        <fullName evidence="5">gamma-glutamyl-gamma-aminobutyrate hydrolase</fullName>
        <ecNumber evidence="5">3.5.1.94</ecNumber>
    </recommendedName>
</protein>
<dbReference type="InterPro" id="IPR029062">
    <property type="entry name" value="Class_I_gatase-like"/>
</dbReference>